<evidence type="ECO:0000259" key="1">
    <source>
        <dbReference type="PROSITE" id="PS50943"/>
    </source>
</evidence>
<evidence type="ECO:0000313" key="2">
    <source>
        <dbReference type="EMBL" id="SEP82879.1"/>
    </source>
</evidence>
<evidence type="ECO:0000313" key="3">
    <source>
        <dbReference type="Proteomes" id="UP000182360"/>
    </source>
</evidence>
<feature type="domain" description="HTH cro/C1-type" evidence="1">
    <location>
        <begin position="14"/>
        <end position="68"/>
    </location>
</feature>
<dbReference type="CDD" id="cd00093">
    <property type="entry name" value="HTH_XRE"/>
    <property type="match status" value="1"/>
</dbReference>
<reference evidence="2 3" key="1">
    <citation type="submission" date="2016-10" db="EMBL/GenBank/DDBJ databases">
        <authorList>
            <person name="de Groot N.N."/>
        </authorList>
    </citation>
    <scope>NUCLEOTIDE SEQUENCE [LARGE SCALE GENOMIC DNA]</scope>
    <source>
        <strain evidence="2 3">B25</strain>
    </source>
</reference>
<dbReference type="SUPFAM" id="SSF47413">
    <property type="entry name" value="lambda repressor-like DNA-binding domains"/>
    <property type="match status" value="1"/>
</dbReference>
<keyword evidence="3" id="KW-1185">Reference proteome</keyword>
<accession>A0A1H9B200</accession>
<dbReference type="EMBL" id="FOFU01000001">
    <property type="protein sequence ID" value="SEP82879.1"/>
    <property type="molecule type" value="Genomic_DNA"/>
</dbReference>
<gene>
    <name evidence="2" type="ORF">SAMN04487977_101546</name>
</gene>
<dbReference type="InterPro" id="IPR010982">
    <property type="entry name" value="Lambda_DNA-bd_dom_sf"/>
</dbReference>
<dbReference type="Pfam" id="PF01381">
    <property type="entry name" value="HTH_3"/>
    <property type="match status" value="1"/>
</dbReference>
<dbReference type="InterPro" id="IPR001387">
    <property type="entry name" value="Cro/C1-type_HTH"/>
</dbReference>
<dbReference type="Gene3D" id="1.10.260.40">
    <property type="entry name" value="lambda repressor-like DNA-binding domains"/>
    <property type="match status" value="1"/>
</dbReference>
<organism evidence="2 3">
    <name type="scientific">Treponema bryantii</name>
    <dbReference type="NCBI Taxonomy" id="163"/>
    <lineage>
        <taxon>Bacteria</taxon>
        <taxon>Pseudomonadati</taxon>
        <taxon>Spirochaetota</taxon>
        <taxon>Spirochaetia</taxon>
        <taxon>Spirochaetales</taxon>
        <taxon>Treponemataceae</taxon>
        <taxon>Treponema</taxon>
    </lineage>
</organism>
<name>A0A1H9B200_9SPIR</name>
<sequence>MNVDKPKINFGTRVDELLTMRNISARDFYTAIGIAPQAYYDWKKKDQVPYATTALKVANYFGVTVEYLITGETDNPLQKKVEELQKRNLELANKLRVIADELATS</sequence>
<dbReference type="OrthoDB" id="363073at2"/>
<dbReference type="Proteomes" id="UP000182360">
    <property type="component" value="Unassembled WGS sequence"/>
</dbReference>
<dbReference type="SMART" id="SM00530">
    <property type="entry name" value="HTH_XRE"/>
    <property type="match status" value="1"/>
</dbReference>
<keyword evidence="2" id="KW-0238">DNA-binding</keyword>
<protein>
    <submittedName>
        <fullName evidence="2">DNA-binding transcriptional regulator, XRE-family HTH domain</fullName>
    </submittedName>
</protein>
<dbReference type="GO" id="GO:0003677">
    <property type="term" value="F:DNA binding"/>
    <property type="evidence" value="ECO:0007669"/>
    <property type="project" value="UniProtKB-KW"/>
</dbReference>
<dbReference type="PROSITE" id="PS50943">
    <property type="entry name" value="HTH_CROC1"/>
    <property type="match status" value="1"/>
</dbReference>
<proteinExistence type="predicted"/>
<dbReference type="RefSeq" id="WP_074640652.1">
    <property type="nucleotide sequence ID" value="NZ_FOFU01000001.1"/>
</dbReference>
<dbReference type="AlphaFoldDB" id="A0A1H9B200"/>